<proteinExistence type="predicted"/>
<sequence length="93" mass="10343">MSPENRSAFTIHDRTTPVVQNSTPATSMLDPEVIFSLALLGIWRSHWLFVFNGIPFVASPVTQNICRSISVAVQENCVKQGQAHRALPFFSID</sequence>
<dbReference type="AlphaFoldDB" id="A0A1X0S6G7"/>
<protein>
    <submittedName>
        <fullName evidence="1">Uncharacterized protein</fullName>
    </submittedName>
</protein>
<dbReference type="EMBL" id="KV921305">
    <property type="protein sequence ID" value="ORE19748.1"/>
    <property type="molecule type" value="Genomic_DNA"/>
</dbReference>
<dbReference type="Proteomes" id="UP000242381">
    <property type="component" value="Unassembled WGS sequence"/>
</dbReference>
<organism evidence="1 2">
    <name type="scientific">Rhizopus microsporus</name>
    <dbReference type="NCBI Taxonomy" id="58291"/>
    <lineage>
        <taxon>Eukaryota</taxon>
        <taxon>Fungi</taxon>
        <taxon>Fungi incertae sedis</taxon>
        <taxon>Mucoromycota</taxon>
        <taxon>Mucoromycotina</taxon>
        <taxon>Mucoromycetes</taxon>
        <taxon>Mucorales</taxon>
        <taxon>Mucorineae</taxon>
        <taxon>Rhizopodaceae</taxon>
        <taxon>Rhizopus</taxon>
    </lineage>
</organism>
<evidence type="ECO:0000313" key="2">
    <source>
        <dbReference type="Proteomes" id="UP000242381"/>
    </source>
</evidence>
<gene>
    <name evidence="1" type="ORF">BCV71DRAFT_96728</name>
</gene>
<accession>A0A1X0S6G7</accession>
<name>A0A1X0S6G7_RHIZD</name>
<reference evidence="1 2" key="1">
    <citation type="journal article" date="2016" name="Proc. Natl. Acad. Sci. U.S.A.">
        <title>Lipid metabolic changes in an early divergent fungus govern the establishment of a mutualistic symbiosis with endobacteria.</title>
        <authorList>
            <person name="Lastovetsky O.A."/>
            <person name="Gaspar M.L."/>
            <person name="Mondo S.J."/>
            <person name="LaButti K.M."/>
            <person name="Sandor L."/>
            <person name="Grigoriev I.V."/>
            <person name="Henry S.A."/>
            <person name="Pawlowska T.E."/>
        </authorList>
    </citation>
    <scope>NUCLEOTIDE SEQUENCE [LARGE SCALE GENOMIC DNA]</scope>
    <source>
        <strain evidence="1 2">ATCC 11559</strain>
    </source>
</reference>
<evidence type="ECO:0000313" key="1">
    <source>
        <dbReference type="EMBL" id="ORE19748.1"/>
    </source>
</evidence>